<proteinExistence type="predicted"/>
<evidence type="ECO:0008006" key="4">
    <source>
        <dbReference type="Google" id="ProtNLM"/>
    </source>
</evidence>
<organism evidence="2 3">
    <name type="scientific">Sphingobium rhizovicinum</name>
    <dbReference type="NCBI Taxonomy" id="432308"/>
    <lineage>
        <taxon>Bacteria</taxon>
        <taxon>Pseudomonadati</taxon>
        <taxon>Pseudomonadota</taxon>
        <taxon>Alphaproteobacteria</taxon>
        <taxon>Sphingomonadales</taxon>
        <taxon>Sphingomonadaceae</taxon>
        <taxon>Sphingobium</taxon>
    </lineage>
</organism>
<dbReference type="RefSeq" id="WP_380793086.1">
    <property type="nucleotide sequence ID" value="NZ_JBHRVU010000004.1"/>
</dbReference>
<accession>A0ABV7NCP4</accession>
<gene>
    <name evidence="2" type="ORF">ACFOKF_03185</name>
</gene>
<sequence length="134" mass="13934">MIKSRLPLSALAIAALSAIVPVTAYAEGLGGEVNYGRADGHWGTEIGAGYALDMAGFSLTPGAGVYLRDGDTKLYGRVEAAYHIPLSATIGAGVRFSGDNTRPYATLAMPIIPKLRAKANVGPKYYAVGLTLGY</sequence>
<dbReference type="Proteomes" id="UP001595681">
    <property type="component" value="Unassembled WGS sequence"/>
</dbReference>
<dbReference type="EMBL" id="JBHRVU010000004">
    <property type="protein sequence ID" value="MFC3440210.1"/>
    <property type="molecule type" value="Genomic_DNA"/>
</dbReference>
<feature type="signal peptide" evidence="1">
    <location>
        <begin position="1"/>
        <end position="26"/>
    </location>
</feature>
<reference evidence="3" key="1">
    <citation type="journal article" date="2019" name="Int. J. Syst. Evol. Microbiol.">
        <title>The Global Catalogue of Microorganisms (GCM) 10K type strain sequencing project: providing services to taxonomists for standard genome sequencing and annotation.</title>
        <authorList>
            <consortium name="The Broad Institute Genomics Platform"/>
            <consortium name="The Broad Institute Genome Sequencing Center for Infectious Disease"/>
            <person name="Wu L."/>
            <person name="Ma J."/>
        </authorList>
    </citation>
    <scope>NUCLEOTIDE SEQUENCE [LARGE SCALE GENOMIC DNA]</scope>
    <source>
        <strain evidence="3">CCM 7491</strain>
    </source>
</reference>
<feature type="chain" id="PRO_5045258711" description="Outer membrane protein beta-barrel domain-containing protein" evidence="1">
    <location>
        <begin position="27"/>
        <end position="134"/>
    </location>
</feature>
<evidence type="ECO:0000313" key="2">
    <source>
        <dbReference type="EMBL" id="MFC3440210.1"/>
    </source>
</evidence>
<evidence type="ECO:0000256" key="1">
    <source>
        <dbReference type="SAM" id="SignalP"/>
    </source>
</evidence>
<protein>
    <recommendedName>
        <fullName evidence="4">Outer membrane protein beta-barrel domain-containing protein</fullName>
    </recommendedName>
</protein>
<evidence type="ECO:0000313" key="3">
    <source>
        <dbReference type="Proteomes" id="UP001595681"/>
    </source>
</evidence>
<name>A0ABV7NCP4_9SPHN</name>
<comment type="caution">
    <text evidence="2">The sequence shown here is derived from an EMBL/GenBank/DDBJ whole genome shotgun (WGS) entry which is preliminary data.</text>
</comment>
<keyword evidence="1" id="KW-0732">Signal</keyword>
<keyword evidence="3" id="KW-1185">Reference proteome</keyword>